<accession>A0A346B165</accession>
<proteinExistence type="predicted"/>
<sequence>MAYEPKKWETGNTITAADMNHIEDGIANIELTPGPQGETGLQGPEGPKGDTGAQGPAGTAGKDAPTITKCEINVSGATISGTLTLSDESTAPITGTYTAGA</sequence>
<keyword evidence="2" id="KW-0176">Collagen</keyword>
<evidence type="ECO:0000313" key="3">
    <source>
        <dbReference type="Proteomes" id="UP000254337"/>
    </source>
</evidence>
<feature type="region of interest" description="Disordered" evidence="1">
    <location>
        <begin position="31"/>
        <end position="66"/>
    </location>
</feature>
<dbReference type="Gene3D" id="1.20.5.320">
    <property type="entry name" value="6-Phosphogluconate Dehydrogenase, domain 3"/>
    <property type="match status" value="1"/>
</dbReference>
<dbReference type="AlphaFoldDB" id="A0A346B165"/>
<evidence type="ECO:0000256" key="1">
    <source>
        <dbReference type="SAM" id="MobiDB-lite"/>
    </source>
</evidence>
<name>A0A346B165_9FIRM</name>
<protein>
    <submittedName>
        <fullName evidence="2">Collagen-like protein</fullName>
    </submittedName>
</protein>
<reference evidence="2 3" key="1">
    <citation type="submission" date="2018-05" db="EMBL/GenBank/DDBJ databases">
        <title>Complete genome sequence of Megasphaera sp. AJH120T, isolated from the ceca of a chicken.</title>
        <authorList>
            <person name="Maki J."/>
            <person name="Looft T."/>
        </authorList>
    </citation>
    <scope>NUCLEOTIDE SEQUENCE [LARGE SCALE GENOMIC DNA]</scope>
    <source>
        <strain evidence="2 3">AJH120</strain>
    </source>
</reference>
<dbReference type="Proteomes" id="UP000254337">
    <property type="component" value="Chromosome"/>
</dbReference>
<dbReference type="OrthoDB" id="10011226at2"/>
<dbReference type="KEGG" id="meg:DKB62_09950"/>
<organism evidence="2 3">
    <name type="scientific">Megasphaera stantonii</name>
    <dbReference type="NCBI Taxonomy" id="2144175"/>
    <lineage>
        <taxon>Bacteria</taxon>
        <taxon>Bacillati</taxon>
        <taxon>Bacillota</taxon>
        <taxon>Negativicutes</taxon>
        <taxon>Veillonellales</taxon>
        <taxon>Veillonellaceae</taxon>
        <taxon>Megasphaera</taxon>
    </lineage>
</organism>
<dbReference type="RefSeq" id="WP_107196330.1">
    <property type="nucleotide sequence ID" value="NZ_CP029462.1"/>
</dbReference>
<keyword evidence="3" id="KW-1185">Reference proteome</keyword>
<gene>
    <name evidence="2" type="ORF">DKB62_09950</name>
</gene>
<evidence type="ECO:0000313" key="2">
    <source>
        <dbReference type="EMBL" id="AXL21858.1"/>
    </source>
</evidence>
<dbReference type="EMBL" id="CP029462">
    <property type="protein sequence ID" value="AXL21858.1"/>
    <property type="molecule type" value="Genomic_DNA"/>
</dbReference>